<dbReference type="AlphaFoldDB" id="A0A1C3HMI4"/>
<proteinExistence type="predicted"/>
<name>A0A1C3HMI4_SERMA</name>
<sequence>MKLPEESINTQEKLLEFDQWLTAKLDRIKDSEKFSSEIEALCQCIRHIAPFLNDFDTYEDANIENLCVAVMRSAESFLSRDSFLDDEDYICKFFDAFFNLLFLSTGATDNNLKNHFLIKLKIDGITPLFPKRAAGKRNVKFKLSTIPTTTKSDFIARLLASCYVACSKPYFDTVKTEPVFDIEIYLRVFLKAYIELILEDKEDLYQLWSVCRSYLELNKISKDADFGRYLLNSCTIFKVRGSVSASGGHAPEKILRNKLYDIGLRPDIDFNIADVNIGEQEVVEEGKRRKKTRAYDFIIPFRIPSWEPKAKLFIQSQFYAGDSGSVSHKVVDQTQSSRVFTLSKYPNARFVEYLDGAGYYASLRGDLEHMLSFNDTASFFQVRSILLRLRREFQVIKYLTPIEIEHSILTCTDRKIDTFKANLISDGYPDDEVNRAVSVSLDLGFIEINEGVVSISSKRLDISRRLLLLDIIAINSRKITDDERRTLKYLLVPGYGENMGMLESDLSKTVSDIMTYQQITLTQFTTDLEWLLDEKVVKRN</sequence>
<dbReference type="REBASE" id="157792">
    <property type="entry name" value="Sma146ORF5013P"/>
</dbReference>
<reference evidence="1" key="1">
    <citation type="submission" date="2016-05" db="EMBL/GenBank/DDBJ databases">
        <authorList>
            <person name="Cock P.J.A."/>
            <person name="Cock P.J.A."/>
        </authorList>
    </citation>
    <scope>NUCLEOTIDE SEQUENCE</scope>
    <source>
        <strain evidence="1">PWN146_assembly</strain>
    </source>
</reference>
<protein>
    <submittedName>
        <fullName evidence="1">Uncharacterized protein</fullName>
    </submittedName>
</protein>
<dbReference type="EMBL" id="LT575490">
    <property type="protein sequence ID" value="SAY46249.1"/>
    <property type="molecule type" value="Genomic_DNA"/>
</dbReference>
<gene>
    <name evidence="1" type="ORF">PWN146_05015</name>
</gene>
<accession>A0A1C3HMI4</accession>
<evidence type="ECO:0000313" key="1">
    <source>
        <dbReference type="EMBL" id="SAY46249.1"/>
    </source>
</evidence>
<organism evidence="1">
    <name type="scientific">Serratia marcescens</name>
    <dbReference type="NCBI Taxonomy" id="615"/>
    <lineage>
        <taxon>Bacteria</taxon>
        <taxon>Pseudomonadati</taxon>
        <taxon>Pseudomonadota</taxon>
        <taxon>Gammaproteobacteria</taxon>
        <taxon>Enterobacterales</taxon>
        <taxon>Yersiniaceae</taxon>
        <taxon>Serratia</taxon>
    </lineage>
</organism>